<dbReference type="InterPro" id="IPR036576">
    <property type="entry name" value="WRKY_dom_sf"/>
</dbReference>
<sequence length="331" mass="36712">MDTKWVNTSLDLNLNPGLHLTDDFAPKRVQVHGDLENIEGKLFVKGEAAAAGALAEELNRISSENKKLSEMLTVMCESYNALQSHLKKLISNNPEMINSRKRKSSETHEDYNNNINNNVIAFNGNTECSSSDEESCKRPKEIKAKISRVCVRTTDSSNTKSNSALLVKDGYQWRKYGQKVTRDNPSPRAYFKCSFAPGCPVKKKVQRSAEDPSLLVATYEGEHNHILPSRTEISISPNTAIQGASFTSSLPISATSNNIIRSSSGSSTVTVDLIQPRQIDNGTDQAPPDKFMQRFLVRQMASSLTRDPNFTAAIASAISERISDHSRMEKW</sequence>
<dbReference type="Proteomes" id="UP000796880">
    <property type="component" value="Unassembled WGS sequence"/>
</dbReference>
<dbReference type="PANTHER" id="PTHR31429">
    <property type="entry name" value="WRKY TRANSCRIPTION FACTOR 36-RELATED"/>
    <property type="match status" value="1"/>
</dbReference>
<comment type="subcellular location">
    <subcellularLocation>
        <location evidence="1">Nucleus</location>
    </subcellularLocation>
</comment>
<dbReference type="AlphaFoldDB" id="A0A8K0H5F3"/>
<dbReference type="Pfam" id="PF03106">
    <property type="entry name" value="WRKY"/>
    <property type="match status" value="1"/>
</dbReference>
<evidence type="ECO:0000256" key="2">
    <source>
        <dbReference type="ARBA" id="ARBA00023015"/>
    </source>
</evidence>
<gene>
    <name evidence="7" type="ORF">FNV43_RR11386</name>
</gene>
<keyword evidence="8" id="KW-1185">Reference proteome</keyword>
<dbReference type="PANTHER" id="PTHR31429:SF3">
    <property type="entry name" value="WRKY TRANSCRIPTION FACTOR 40-RELATED"/>
    <property type="match status" value="1"/>
</dbReference>
<evidence type="ECO:0000256" key="3">
    <source>
        <dbReference type="ARBA" id="ARBA00023125"/>
    </source>
</evidence>
<dbReference type="SUPFAM" id="SSF118290">
    <property type="entry name" value="WRKY DNA-binding domain"/>
    <property type="match status" value="1"/>
</dbReference>
<dbReference type="GO" id="GO:0043565">
    <property type="term" value="F:sequence-specific DNA binding"/>
    <property type="evidence" value="ECO:0007669"/>
    <property type="project" value="InterPro"/>
</dbReference>
<dbReference type="GO" id="GO:0005634">
    <property type="term" value="C:nucleus"/>
    <property type="evidence" value="ECO:0007669"/>
    <property type="project" value="UniProtKB-SubCell"/>
</dbReference>
<dbReference type="Gene3D" id="2.20.25.80">
    <property type="entry name" value="WRKY domain"/>
    <property type="match status" value="1"/>
</dbReference>
<dbReference type="EMBL" id="VOIH02000005">
    <property type="protein sequence ID" value="KAF3446207.1"/>
    <property type="molecule type" value="Genomic_DNA"/>
</dbReference>
<proteinExistence type="predicted"/>
<dbReference type="GO" id="GO:0042742">
    <property type="term" value="P:defense response to bacterium"/>
    <property type="evidence" value="ECO:0007669"/>
    <property type="project" value="UniProtKB-ARBA"/>
</dbReference>
<keyword evidence="4" id="KW-0804">Transcription</keyword>
<evidence type="ECO:0000259" key="6">
    <source>
        <dbReference type="PROSITE" id="PS50811"/>
    </source>
</evidence>
<organism evidence="7 8">
    <name type="scientific">Rhamnella rubrinervis</name>
    <dbReference type="NCBI Taxonomy" id="2594499"/>
    <lineage>
        <taxon>Eukaryota</taxon>
        <taxon>Viridiplantae</taxon>
        <taxon>Streptophyta</taxon>
        <taxon>Embryophyta</taxon>
        <taxon>Tracheophyta</taxon>
        <taxon>Spermatophyta</taxon>
        <taxon>Magnoliopsida</taxon>
        <taxon>eudicotyledons</taxon>
        <taxon>Gunneridae</taxon>
        <taxon>Pentapetalae</taxon>
        <taxon>rosids</taxon>
        <taxon>fabids</taxon>
        <taxon>Rosales</taxon>
        <taxon>Rhamnaceae</taxon>
        <taxon>rhamnoid group</taxon>
        <taxon>Rhamneae</taxon>
        <taxon>Rhamnella</taxon>
    </lineage>
</organism>
<evidence type="ECO:0000313" key="7">
    <source>
        <dbReference type="EMBL" id="KAF3446207.1"/>
    </source>
</evidence>
<dbReference type="FunFam" id="2.20.25.80:FF:000008">
    <property type="entry name" value="WRKY transcription factor 40"/>
    <property type="match status" value="1"/>
</dbReference>
<keyword evidence="3" id="KW-0238">DNA-binding</keyword>
<dbReference type="GO" id="GO:0009751">
    <property type="term" value="P:response to salicylic acid"/>
    <property type="evidence" value="ECO:0007669"/>
    <property type="project" value="UniProtKB-ARBA"/>
</dbReference>
<evidence type="ECO:0000256" key="5">
    <source>
        <dbReference type="ARBA" id="ARBA00023242"/>
    </source>
</evidence>
<dbReference type="GO" id="GO:0031347">
    <property type="term" value="P:regulation of defense response"/>
    <property type="evidence" value="ECO:0007669"/>
    <property type="project" value="UniProtKB-ARBA"/>
</dbReference>
<comment type="caution">
    <text evidence="7">The sequence shown here is derived from an EMBL/GenBank/DDBJ whole genome shotgun (WGS) entry which is preliminary data.</text>
</comment>
<dbReference type="InterPro" id="IPR003657">
    <property type="entry name" value="WRKY_dom"/>
</dbReference>
<keyword evidence="2" id="KW-0805">Transcription regulation</keyword>
<dbReference type="InterPro" id="IPR044810">
    <property type="entry name" value="WRKY_plant"/>
</dbReference>
<evidence type="ECO:0000256" key="1">
    <source>
        <dbReference type="ARBA" id="ARBA00004123"/>
    </source>
</evidence>
<keyword evidence="5" id="KW-0539">Nucleus</keyword>
<evidence type="ECO:0000313" key="8">
    <source>
        <dbReference type="Proteomes" id="UP000796880"/>
    </source>
</evidence>
<dbReference type="SMART" id="SM00774">
    <property type="entry name" value="WRKY"/>
    <property type="match status" value="1"/>
</dbReference>
<reference evidence="7" key="1">
    <citation type="submission" date="2020-03" db="EMBL/GenBank/DDBJ databases">
        <title>A high-quality chromosome-level genome assembly of a woody plant with both climbing and erect habits, Rhamnella rubrinervis.</title>
        <authorList>
            <person name="Lu Z."/>
            <person name="Yang Y."/>
            <person name="Zhu X."/>
            <person name="Sun Y."/>
        </authorList>
    </citation>
    <scope>NUCLEOTIDE SEQUENCE</scope>
    <source>
        <strain evidence="7">BYM</strain>
        <tissue evidence="7">Leaf</tissue>
    </source>
</reference>
<evidence type="ECO:0000256" key="4">
    <source>
        <dbReference type="ARBA" id="ARBA00023163"/>
    </source>
</evidence>
<name>A0A8K0H5F3_9ROSA</name>
<protein>
    <recommendedName>
        <fullName evidence="6">WRKY domain-containing protein</fullName>
    </recommendedName>
</protein>
<dbReference type="GO" id="GO:0002237">
    <property type="term" value="P:response to molecule of bacterial origin"/>
    <property type="evidence" value="ECO:0007669"/>
    <property type="project" value="UniProtKB-ARBA"/>
</dbReference>
<dbReference type="OrthoDB" id="1879341at2759"/>
<accession>A0A8K0H5F3</accession>
<dbReference type="GO" id="GO:0050832">
    <property type="term" value="P:defense response to fungus"/>
    <property type="evidence" value="ECO:0007669"/>
    <property type="project" value="UniProtKB-ARBA"/>
</dbReference>
<dbReference type="GO" id="GO:0003700">
    <property type="term" value="F:DNA-binding transcription factor activity"/>
    <property type="evidence" value="ECO:0007669"/>
    <property type="project" value="InterPro"/>
</dbReference>
<feature type="domain" description="WRKY" evidence="6">
    <location>
        <begin position="162"/>
        <end position="228"/>
    </location>
</feature>
<dbReference type="PROSITE" id="PS50811">
    <property type="entry name" value="WRKY"/>
    <property type="match status" value="1"/>
</dbReference>